<gene>
    <name evidence="1" type="ORF">HAX54_030627</name>
</gene>
<evidence type="ECO:0000313" key="2">
    <source>
        <dbReference type="Proteomes" id="UP000823775"/>
    </source>
</evidence>
<reference evidence="1 2" key="1">
    <citation type="journal article" date="2021" name="BMC Genomics">
        <title>Datura genome reveals duplications of psychoactive alkaloid biosynthetic genes and high mutation rate following tissue culture.</title>
        <authorList>
            <person name="Rajewski A."/>
            <person name="Carter-House D."/>
            <person name="Stajich J."/>
            <person name="Litt A."/>
        </authorList>
    </citation>
    <scope>NUCLEOTIDE SEQUENCE [LARGE SCALE GENOMIC DNA]</scope>
    <source>
        <strain evidence="1">AR-01</strain>
    </source>
</reference>
<proteinExistence type="predicted"/>
<dbReference type="EMBL" id="JACEIK010003851">
    <property type="protein sequence ID" value="MCD9643285.1"/>
    <property type="molecule type" value="Genomic_DNA"/>
</dbReference>
<accession>A0ABS8VAR1</accession>
<comment type="caution">
    <text evidence="1">The sequence shown here is derived from an EMBL/GenBank/DDBJ whole genome shotgun (WGS) entry which is preliminary data.</text>
</comment>
<keyword evidence="2" id="KW-1185">Reference proteome</keyword>
<dbReference type="Pfam" id="PF05553">
    <property type="entry name" value="DUF761"/>
    <property type="match status" value="1"/>
</dbReference>
<sequence length="187" mass="21576">MPPVPVLRIVPNGVVGPHANPIRNRPVLPMLLRQLLLDHESLVGRKDSKKLAPCPVFRVQFKTKRSYTKFKHKSKSRHTFKYNKESTPVYIDQLFLENISVVKENVAQTTKDHKHDVLVTETEQAEIHQGESSSVTNGHENYSNDEMWESLTLASPQLHCINERAEEFITRFRAGMRLQENLFTHPL</sequence>
<protein>
    <submittedName>
        <fullName evidence="1">Uncharacterized protein</fullName>
    </submittedName>
</protein>
<organism evidence="1 2">
    <name type="scientific">Datura stramonium</name>
    <name type="common">Jimsonweed</name>
    <name type="synonym">Common thornapple</name>
    <dbReference type="NCBI Taxonomy" id="4076"/>
    <lineage>
        <taxon>Eukaryota</taxon>
        <taxon>Viridiplantae</taxon>
        <taxon>Streptophyta</taxon>
        <taxon>Embryophyta</taxon>
        <taxon>Tracheophyta</taxon>
        <taxon>Spermatophyta</taxon>
        <taxon>Magnoliopsida</taxon>
        <taxon>eudicotyledons</taxon>
        <taxon>Gunneridae</taxon>
        <taxon>Pentapetalae</taxon>
        <taxon>asterids</taxon>
        <taxon>lamiids</taxon>
        <taxon>Solanales</taxon>
        <taxon>Solanaceae</taxon>
        <taxon>Solanoideae</taxon>
        <taxon>Datureae</taxon>
        <taxon>Datura</taxon>
    </lineage>
</organism>
<evidence type="ECO:0000313" key="1">
    <source>
        <dbReference type="EMBL" id="MCD9643285.1"/>
    </source>
</evidence>
<name>A0ABS8VAR1_DATST</name>
<dbReference type="InterPro" id="IPR008480">
    <property type="entry name" value="DUF761_pln"/>
</dbReference>
<dbReference type="Proteomes" id="UP000823775">
    <property type="component" value="Unassembled WGS sequence"/>
</dbReference>